<dbReference type="EMBL" id="UINC01087596">
    <property type="protein sequence ID" value="SVC37086.1"/>
    <property type="molecule type" value="Genomic_DNA"/>
</dbReference>
<name>A0A382LKH1_9ZZZZ</name>
<reference evidence="1" key="1">
    <citation type="submission" date="2018-05" db="EMBL/GenBank/DDBJ databases">
        <authorList>
            <person name="Lanie J.A."/>
            <person name="Ng W.-L."/>
            <person name="Kazmierczak K.M."/>
            <person name="Andrzejewski T.M."/>
            <person name="Davidsen T.M."/>
            <person name="Wayne K.J."/>
            <person name="Tettelin H."/>
            <person name="Glass J.I."/>
            <person name="Rusch D."/>
            <person name="Podicherti R."/>
            <person name="Tsui H.-C.T."/>
            <person name="Winkler M.E."/>
        </authorList>
    </citation>
    <scope>NUCLEOTIDE SEQUENCE</scope>
</reference>
<gene>
    <name evidence="1" type="ORF">METZ01_LOCUS289940</name>
</gene>
<accession>A0A382LKH1</accession>
<evidence type="ECO:0000313" key="1">
    <source>
        <dbReference type="EMBL" id="SVC37086.1"/>
    </source>
</evidence>
<protein>
    <submittedName>
        <fullName evidence="1">Uncharacterized protein</fullName>
    </submittedName>
</protein>
<organism evidence="1">
    <name type="scientific">marine metagenome</name>
    <dbReference type="NCBI Taxonomy" id="408172"/>
    <lineage>
        <taxon>unclassified sequences</taxon>
        <taxon>metagenomes</taxon>
        <taxon>ecological metagenomes</taxon>
    </lineage>
</organism>
<feature type="non-terminal residue" evidence="1">
    <location>
        <position position="1"/>
    </location>
</feature>
<proteinExistence type="predicted"/>
<sequence length="45" mass="4811">HVFSTNDATGQWLGGTPEDFHAITGTNVTLMSGVPITSNLEFISF</sequence>
<dbReference type="AlphaFoldDB" id="A0A382LKH1"/>